<dbReference type="InterPro" id="IPR008011">
    <property type="entry name" value="Complex1_LYR_dom"/>
</dbReference>
<dbReference type="CDD" id="cd20265">
    <property type="entry name" value="Complex1_LYR_ETFRF1_LYRM5"/>
    <property type="match status" value="1"/>
</dbReference>
<evidence type="ECO:0000313" key="4">
    <source>
        <dbReference type="Proteomes" id="UP000314982"/>
    </source>
</evidence>
<reference evidence="4" key="1">
    <citation type="submission" date="2018-06" db="EMBL/GenBank/DDBJ databases">
        <title>Genome assembly of Danube salmon.</title>
        <authorList>
            <person name="Macqueen D.J."/>
            <person name="Gundappa M.K."/>
        </authorList>
    </citation>
    <scope>NUCLEOTIDE SEQUENCE [LARGE SCALE GENOMIC DNA]</scope>
</reference>
<accession>A0A4W5KUS8</accession>
<evidence type="ECO:0000313" key="3">
    <source>
        <dbReference type="Ensembl" id="ENSHHUP00000020457.1"/>
    </source>
</evidence>
<keyword evidence="4" id="KW-1185">Reference proteome</keyword>
<dbReference type="Ensembl" id="ENSHHUT00000021219.1">
    <property type="protein sequence ID" value="ENSHHUP00000020457.1"/>
    <property type="gene ID" value="ENSHHUG00000012759.1"/>
</dbReference>
<comment type="similarity">
    <text evidence="1">Belongs to the complex I LYR family.</text>
</comment>
<dbReference type="GO" id="GO:0090324">
    <property type="term" value="P:negative regulation of oxidative phosphorylation"/>
    <property type="evidence" value="ECO:0007669"/>
    <property type="project" value="InterPro"/>
</dbReference>
<dbReference type="GO" id="GO:0005739">
    <property type="term" value="C:mitochondrion"/>
    <property type="evidence" value="ECO:0007669"/>
    <property type="project" value="TreeGrafter"/>
</dbReference>
<dbReference type="PANTHER" id="PTHR21024:SF0">
    <property type="entry name" value="ELECTRON TRANSFER FLAVOPROTEIN REGULATORY FACTOR 1"/>
    <property type="match status" value="1"/>
</dbReference>
<feature type="domain" description="Complex 1 LYR protein" evidence="2">
    <location>
        <begin position="30"/>
        <end position="78"/>
    </location>
</feature>
<dbReference type="GeneTree" id="ENSGT00390000001810"/>
<dbReference type="GO" id="GO:0022904">
    <property type="term" value="P:respiratory electron transport chain"/>
    <property type="evidence" value="ECO:0007669"/>
    <property type="project" value="TreeGrafter"/>
</dbReference>
<reference evidence="3" key="2">
    <citation type="submission" date="2025-08" db="UniProtKB">
        <authorList>
            <consortium name="Ensembl"/>
        </authorList>
    </citation>
    <scope>IDENTIFICATION</scope>
</reference>
<evidence type="ECO:0000256" key="1">
    <source>
        <dbReference type="ARBA" id="ARBA00009508"/>
    </source>
</evidence>
<name>A0A4W5KUS8_9TELE</name>
<sequence>MVIWTRLPNRGKVVKAATVSGSDMANPLRREVRQLYKNLLYLGREYPQGADYFRERLNSAFMKNKDVTDPKEIRKLVDCGEVVIKELGTLYYLREYSAMKKRFYEEELLGLLNIGRPTD</sequence>
<dbReference type="AlphaFoldDB" id="A0A4W5KUS8"/>
<dbReference type="PANTHER" id="PTHR21024">
    <property type="entry name" value="GROWTH HORMONE-INDUCIBLE SOLUBLE PROTEIN-RELATED"/>
    <property type="match status" value="1"/>
</dbReference>
<proteinExistence type="inferred from homology"/>
<organism evidence="3 4">
    <name type="scientific">Hucho hucho</name>
    <name type="common">huchen</name>
    <dbReference type="NCBI Taxonomy" id="62062"/>
    <lineage>
        <taxon>Eukaryota</taxon>
        <taxon>Metazoa</taxon>
        <taxon>Chordata</taxon>
        <taxon>Craniata</taxon>
        <taxon>Vertebrata</taxon>
        <taxon>Euteleostomi</taxon>
        <taxon>Actinopterygii</taxon>
        <taxon>Neopterygii</taxon>
        <taxon>Teleostei</taxon>
        <taxon>Protacanthopterygii</taxon>
        <taxon>Salmoniformes</taxon>
        <taxon>Salmonidae</taxon>
        <taxon>Salmoninae</taxon>
        <taxon>Hucho</taxon>
    </lineage>
</organism>
<dbReference type="Pfam" id="PF05347">
    <property type="entry name" value="Complex1_LYR"/>
    <property type="match status" value="1"/>
</dbReference>
<dbReference type="Proteomes" id="UP000314982">
    <property type="component" value="Unassembled WGS sequence"/>
</dbReference>
<evidence type="ECO:0000259" key="2">
    <source>
        <dbReference type="Pfam" id="PF05347"/>
    </source>
</evidence>
<dbReference type="InterPro" id="IPR052000">
    <property type="entry name" value="ETFRF1"/>
</dbReference>
<reference evidence="3" key="3">
    <citation type="submission" date="2025-09" db="UniProtKB">
        <authorList>
            <consortium name="Ensembl"/>
        </authorList>
    </citation>
    <scope>IDENTIFICATION</scope>
</reference>
<dbReference type="InterPro" id="IPR045296">
    <property type="entry name" value="Complex1_LYR_ETFRF1_LYRM5"/>
</dbReference>
<protein>
    <submittedName>
        <fullName evidence="3">Electron transfer flavoprotein regulatory factor 1</fullName>
    </submittedName>
</protein>